<protein>
    <recommendedName>
        <fullName evidence="2">Outer membrane protein beta-barrel domain-containing protein</fullName>
    </recommendedName>
</protein>
<name>A0A328BBK1_9BACT</name>
<evidence type="ECO:0000256" key="1">
    <source>
        <dbReference type="SAM" id="SignalP"/>
    </source>
</evidence>
<dbReference type="OrthoDB" id="1160354at2"/>
<gene>
    <name evidence="3" type="ORF">DLM85_18540</name>
</gene>
<evidence type="ECO:0000259" key="2">
    <source>
        <dbReference type="Pfam" id="PF13568"/>
    </source>
</evidence>
<dbReference type="Proteomes" id="UP000248553">
    <property type="component" value="Unassembled WGS sequence"/>
</dbReference>
<dbReference type="RefSeq" id="WP_111479656.1">
    <property type="nucleotide sequence ID" value="NZ_QHKM01000006.1"/>
</dbReference>
<dbReference type="Pfam" id="PF13568">
    <property type="entry name" value="OMP_b-brl_2"/>
    <property type="match status" value="1"/>
</dbReference>
<feature type="domain" description="Outer membrane protein beta-barrel" evidence="2">
    <location>
        <begin position="26"/>
        <end position="186"/>
    </location>
</feature>
<comment type="caution">
    <text evidence="3">The sequence shown here is derived from an EMBL/GenBank/DDBJ whole genome shotgun (WGS) entry which is preliminary data.</text>
</comment>
<evidence type="ECO:0000313" key="4">
    <source>
        <dbReference type="Proteomes" id="UP000248553"/>
    </source>
</evidence>
<organism evidence="3 4">
    <name type="scientific">Hymenobacter edaphi</name>
    <dbReference type="NCBI Taxonomy" id="2211146"/>
    <lineage>
        <taxon>Bacteria</taxon>
        <taxon>Pseudomonadati</taxon>
        <taxon>Bacteroidota</taxon>
        <taxon>Cytophagia</taxon>
        <taxon>Cytophagales</taxon>
        <taxon>Hymenobacteraceae</taxon>
        <taxon>Hymenobacter</taxon>
    </lineage>
</organism>
<evidence type="ECO:0000313" key="3">
    <source>
        <dbReference type="EMBL" id="RAK64682.1"/>
    </source>
</evidence>
<reference evidence="4" key="1">
    <citation type="submission" date="2018-05" db="EMBL/GenBank/DDBJ databases">
        <authorList>
            <person name="Nie L."/>
        </authorList>
    </citation>
    <scope>NUCLEOTIDE SEQUENCE [LARGE SCALE GENOMIC DNA]</scope>
    <source>
        <strain evidence="4">NL</strain>
    </source>
</reference>
<dbReference type="AlphaFoldDB" id="A0A328BBK1"/>
<accession>A0A328BBK1</accession>
<dbReference type="EMBL" id="QHKM01000006">
    <property type="protein sequence ID" value="RAK64682.1"/>
    <property type="molecule type" value="Genomic_DNA"/>
</dbReference>
<keyword evidence="4" id="KW-1185">Reference proteome</keyword>
<feature type="chain" id="PRO_5016422641" description="Outer membrane protein beta-barrel domain-containing protein" evidence="1">
    <location>
        <begin position="22"/>
        <end position="223"/>
    </location>
</feature>
<feature type="signal peptide" evidence="1">
    <location>
        <begin position="1"/>
        <end position="21"/>
    </location>
</feature>
<sequence>MNNATAALLLSGTLLAGGARAQAPTTGLRFGVRAGLSLATLKGTINEGARHRPGAAAGVLMQWRPGAPFALQAEALFAQQGCRSKYEVAGTPFDNRVRLNYLNVPVLAKVYLGPVLHLHVGPQLGVLLTARRRGQVSYSPMRGYTTVDANVRDDYRNDVAFCAGIGADLPRGLTLTARYTHGFTDINNNEVDQLARRASGIGGLYNRSVQLGVGYFFGFRPVQ</sequence>
<dbReference type="InterPro" id="IPR025665">
    <property type="entry name" value="Beta-barrel_OMP_2"/>
</dbReference>
<keyword evidence="1" id="KW-0732">Signal</keyword>
<proteinExistence type="predicted"/>